<organism evidence="1 2">
    <name type="scientific">Paenibacillus faecis</name>
    <dbReference type="NCBI Taxonomy" id="862114"/>
    <lineage>
        <taxon>Bacteria</taxon>
        <taxon>Bacillati</taxon>
        <taxon>Bacillota</taxon>
        <taxon>Bacilli</taxon>
        <taxon>Bacillales</taxon>
        <taxon>Paenibacillaceae</taxon>
        <taxon>Paenibacillus</taxon>
    </lineage>
</organism>
<evidence type="ECO:0000313" key="2">
    <source>
        <dbReference type="Proteomes" id="UP000325218"/>
    </source>
</evidence>
<dbReference type="RefSeq" id="WP_148453581.1">
    <property type="nucleotide sequence ID" value="NZ_VSDO01000003.1"/>
</dbReference>
<evidence type="ECO:0000313" key="1">
    <source>
        <dbReference type="EMBL" id="TYA12147.1"/>
    </source>
</evidence>
<proteinExistence type="predicted"/>
<sequence length="95" mass="11102">MDREGQGIPGSWNRHFRGTLMKWRGFNRRYLTDLYRRKKPVPPSNKLVNKIPANLQEFSKQPARFSKNARNACRFASFFAFALGSNKMPADLHLF</sequence>
<keyword evidence="2" id="KW-1185">Reference proteome</keyword>
<dbReference type="AlphaFoldDB" id="A0A5D0CTN2"/>
<accession>A0A5D0CTN2</accession>
<dbReference type="Proteomes" id="UP000325218">
    <property type="component" value="Unassembled WGS sequence"/>
</dbReference>
<comment type="caution">
    <text evidence="1">The sequence shown here is derived from an EMBL/GenBank/DDBJ whole genome shotgun (WGS) entry which is preliminary data.</text>
</comment>
<dbReference type="EMBL" id="VSDO01000003">
    <property type="protein sequence ID" value="TYA12147.1"/>
    <property type="molecule type" value="Genomic_DNA"/>
</dbReference>
<reference evidence="1 2" key="1">
    <citation type="submission" date="2019-08" db="EMBL/GenBank/DDBJ databases">
        <title>Genome sequencing of Paenibacillus faecis DSM 23593(T).</title>
        <authorList>
            <person name="Kook J.-K."/>
            <person name="Park S.-N."/>
            <person name="Lim Y.K."/>
        </authorList>
    </citation>
    <scope>NUCLEOTIDE SEQUENCE [LARGE SCALE GENOMIC DNA]</scope>
    <source>
        <strain evidence="1 2">DSM 23593</strain>
    </source>
</reference>
<protein>
    <submittedName>
        <fullName evidence="1">Uncharacterized protein</fullName>
    </submittedName>
</protein>
<name>A0A5D0CTN2_9BACL</name>
<gene>
    <name evidence="1" type="ORF">FRY98_15620</name>
</gene>